<keyword evidence="5" id="KW-1185">Reference proteome</keyword>
<feature type="domain" description="S-layer family duplication" evidence="3">
    <location>
        <begin position="40"/>
        <end position="292"/>
    </location>
</feature>
<comment type="caution">
    <text evidence="4">The sequence shown here is derived from an EMBL/GenBank/DDBJ whole genome shotgun (WGS) entry which is preliminary data.</text>
</comment>
<dbReference type="NCBIfam" id="TIGR01567">
    <property type="entry name" value="S_layer_rel_Mac"/>
    <property type="match status" value="2"/>
</dbReference>
<dbReference type="Gene3D" id="2.60.40.10">
    <property type="entry name" value="Immunoglobulins"/>
    <property type="match status" value="1"/>
</dbReference>
<dbReference type="InterPro" id="IPR006457">
    <property type="entry name" value="S_layer-rel_Mac"/>
</dbReference>
<feature type="domain" description="S-layer family duplication" evidence="3">
    <location>
        <begin position="316"/>
        <end position="565"/>
    </location>
</feature>
<dbReference type="Pfam" id="PF07752">
    <property type="entry name" value="S-layer"/>
    <property type="match status" value="2"/>
</dbReference>
<keyword evidence="1" id="KW-0472">Membrane</keyword>
<dbReference type="Gene3D" id="2.60.98.40">
    <property type="match status" value="2"/>
</dbReference>
<keyword evidence="1" id="KW-0812">Transmembrane</keyword>
<dbReference type="Proteomes" id="UP000297295">
    <property type="component" value="Unassembled WGS sequence"/>
</dbReference>
<dbReference type="Pfam" id="PF07705">
    <property type="entry name" value="CARDB"/>
    <property type="match status" value="1"/>
</dbReference>
<protein>
    <submittedName>
        <fullName evidence="4">S-layer protein</fullName>
    </submittedName>
</protein>
<evidence type="ECO:0000313" key="4">
    <source>
        <dbReference type="EMBL" id="TGC11521.1"/>
    </source>
</evidence>
<evidence type="ECO:0000313" key="5">
    <source>
        <dbReference type="Proteomes" id="UP000297295"/>
    </source>
</evidence>
<name>A0A4E0QDQ9_9EURY</name>
<dbReference type="Gene3D" id="2.60.40.4190">
    <property type="match status" value="2"/>
</dbReference>
<sequence length="867" mass="94924">MNKDINLVLLVSLLLSIAAMSTTALAQDNTTGNRIWAADSNVSLEYTWTAQSYPGFYYDLDSGEGSETLTVTLQSYSDRSIQEGDLRYSTVPIETDFEHDDWGSYEIIGFMAERYFAGYNGNTTFADDPISLMGNGELSKIVMDTDDELSVFSGSSIILEEGYELNIQEVDLEGNSVLISLERNGDVIETDVVAGNDDYVYETDLGSEEDVPVIIVHFNNIFRGTETNAVFIEGIFQISEEYIEVESGDDFGTMEVETISSDEISMENSGSISLSRGNTVNIMGNLDFVVADDEILRFGPERDISEPVTYELRGTVIEDEAFTWTPLNFAGFYYNIDEGVGTESLEITELNGRSIPDGSLIYRSEPQQVSFEYDDWGTFNVIGFLAEKYFAGYSDDTAFADEDSLLSGGQLSQVLIDSDMETSLFTGSRLVLEEGYELIIEEVDLEGDSVLVSLEKNGDEVDTGIVSGEGDYVYETDVGDTDDLAIITVHFQNIFRGTETNAVFIEGIFQISEDYIEVQSGDSFGELEITSFSASEIVMENDGSVTLSRDNTVDVTEEISFRVADSGTLRYYPFVEVTTEATEPLTINIPRAIEQNDTVTIEVTSRGTSVAEAVVMFGDTNIGETSENGTIEYAPEEAGTFTVTAEKEGFARGSVEVDVISPEDVSRRLAIEVSPESITEGDTINISVVTLINSDPVEGVEVLYDSRSVGTTDEEGVVTYTARDPGMHKLTTSSDEYLSAELNIDVQESQARFAYSDLNIEPLLVQTGEEVTITANVENTGLEAGEEEVELLVNGEVADTENVTIDPGANQSVEFTVVGNETGTYNVSIGTLNGTFDVEEQGIPFPGVAFTLLIIVTVGLWMTRRRT</sequence>
<organism evidence="4 5">
    <name type="scientific">Methanolobus halotolerans</name>
    <dbReference type="NCBI Taxonomy" id="2052935"/>
    <lineage>
        <taxon>Archaea</taxon>
        <taxon>Methanobacteriati</taxon>
        <taxon>Methanobacteriota</taxon>
        <taxon>Stenosarchaea group</taxon>
        <taxon>Methanomicrobia</taxon>
        <taxon>Methanosarcinales</taxon>
        <taxon>Methanosarcinaceae</taxon>
        <taxon>Methanolobus</taxon>
    </lineage>
</organism>
<feature type="domain" description="CARDB" evidence="2">
    <location>
        <begin position="762"/>
        <end position="828"/>
    </location>
</feature>
<evidence type="ECO:0000259" key="2">
    <source>
        <dbReference type="Pfam" id="PF07705"/>
    </source>
</evidence>
<gene>
    <name evidence="4" type="ORF">CUN85_01240</name>
</gene>
<proteinExistence type="predicted"/>
<feature type="transmembrane region" description="Helical" evidence="1">
    <location>
        <begin position="843"/>
        <end position="862"/>
    </location>
</feature>
<dbReference type="InterPro" id="IPR013783">
    <property type="entry name" value="Ig-like_fold"/>
</dbReference>
<dbReference type="EMBL" id="PGGK01000001">
    <property type="protein sequence ID" value="TGC11521.1"/>
    <property type="molecule type" value="Genomic_DNA"/>
</dbReference>
<dbReference type="RefSeq" id="WP_135388159.1">
    <property type="nucleotide sequence ID" value="NZ_PGGK01000001.1"/>
</dbReference>
<keyword evidence="1" id="KW-1133">Transmembrane helix</keyword>
<reference evidence="4 5" key="1">
    <citation type="submission" date="2017-11" db="EMBL/GenBank/DDBJ databases">
        <title>Isolation and Characterization of Methanogenic Archaea from Saline Meromictic Lake at Siberia.</title>
        <authorList>
            <person name="Shen Y."/>
            <person name="Huang H.-H."/>
            <person name="Lai M.-C."/>
            <person name="Chen S.-C."/>
        </authorList>
    </citation>
    <scope>NUCLEOTIDE SEQUENCE [LARGE SCALE GENOMIC DNA]</scope>
    <source>
        <strain evidence="4 5">SY-01</strain>
    </source>
</reference>
<dbReference type="InterPro" id="IPR011635">
    <property type="entry name" value="CARDB"/>
</dbReference>
<evidence type="ECO:0000256" key="1">
    <source>
        <dbReference type="SAM" id="Phobius"/>
    </source>
</evidence>
<dbReference type="OrthoDB" id="240412at2157"/>
<evidence type="ECO:0000259" key="3">
    <source>
        <dbReference type="Pfam" id="PF07752"/>
    </source>
</evidence>
<dbReference type="AlphaFoldDB" id="A0A4E0QDQ9"/>
<accession>A0A4E0QDQ9</accession>